<dbReference type="Proteomes" id="UP000674425">
    <property type="component" value="Unassembled WGS sequence"/>
</dbReference>
<reference evidence="1 2" key="1">
    <citation type="submission" date="2021-02" db="EMBL/GenBank/DDBJ databases">
        <authorList>
            <person name="Vanwijnsberghe S."/>
        </authorList>
    </citation>
    <scope>NUCLEOTIDE SEQUENCE [LARGE SCALE GENOMIC DNA]</scope>
    <source>
        <strain evidence="1 2">R-69658</strain>
    </source>
</reference>
<evidence type="ECO:0000313" key="1">
    <source>
        <dbReference type="EMBL" id="CAE6847946.1"/>
    </source>
</evidence>
<protein>
    <submittedName>
        <fullName evidence="1">Uncharacterized protein</fullName>
    </submittedName>
</protein>
<name>A0ABN7N7I2_9BURK</name>
<keyword evidence="2" id="KW-1185">Reference proteome</keyword>
<evidence type="ECO:0000313" key="2">
    <source>
        <dbReference type="Proteomes" id="UP000674425"/>
    </source>
</evidence>
<sequence length="66" mass="7233">MTYAAAHGWTRVGPFELVHPTGWRIASCIIQGKPRHILWHGGETQGNFSSVDVAVAKHVELLGQGR</sequence>
<accession>A0ABN7N7I2</accession>
<gene>
    <name evidence="1" type="ORF">R69658_07023</name>
</gene>
<comment type="caution">
    <text evidence="1">The sequence shown here is derived from an EMBL/GenBank/DDBJ whole genome shotgun (WGS) entry which is preliminary data.</text>
</comment>
<proteinExistence type="predicted"/>
<organism evidence="1 2">
    <name type="scientific">Paraburkholderia aspalathi</name>
    <dbReference type="NCBI Taxonomy" id="1324617"/>
    <lineage>
        <taxon>Bacteria</taxon>
        <taxon>Pseudomonadati</taxon>
        <taxon>Pseudomonadota</taxon>
        <taxon>Betaproteobacteria</taxon>
        <taxon>Burkholderiales</taxon>
        <taxon>Burkholderiaceae</taxon>
        <taxon>Paraburkholderia</taxon>
    </lineage>
</organism>
<dbReference type="EMBL" id="CAJNAU010000113">
    <property type="protein sequence ID" value="CAE6847946.1"/>
    <property type="molecule type" value="Genomic_DNA"/>
</dbReference>